<gene>
    <name evidence="1" type="ORF">SAMN05192549_104457</name>
</gene>
<proteinExistence type="predicted"/>
<reference evidence="2" key="1">
    <citation type="submission" date="2016-11" db="EMBL/GenBank/DDBJ databases">
        <authorList>
            <person name="Varghese N."/>
            <person name="Submissions S."/>
        </authorList>
    </citation>
    <scope>NUCLEOTIDE SEQUENCE [LARGE SCALE GENOMIC DNA]</scope>
    <source>
        <strain evidence="2">Sac-22</strain>
    </source>
</reference>
<keyword evidence="2" id="KW-1185">Reference proteome</keyword>
<dbReference type="AlphaFoldDB" id="A0A1M7P6S7"/>
<protein>
    <submittedName>
        <fullName evidence="1">Uncharacterized protein</fullName>
    </submittedName>
</protein>
<organism evidence="1 2">
    <name type="scientific">Duganella sacchari</name>
    <dbReference type="NCBI Taxonomy" id="551987"/>
    <lineage>
        <taxon>Bacteria</taxon>
        <taxon>Pseudomonadati</taxon>
        <taxon>Pseudomonadota</taxon>
        <taxon>Betaproteobacteria</taxon>
        <taxon>Burkholderiales</taxon>
        <taxon>Oxalobacteraceae</taxon>
        <taxon>Telluria group</taxon>
        <taxon>Duganella</taxon>
    </lineage>
</organism>
<name>A0A1M7P6S7_9BURK</name>
<evidence type="ECO:0000313" key="2">
    <source>
        <dbReference type="Proteomes" id="UP000184339"/>
    </source>
</evidence>
<evidence type="ECO:0000313" key="1">
    <source>
        <dbReference type="EMBL" id="SHN12306.1"/>
    </source>
</evidence>
<dbReference type="Proteomes" id="UP000184339">
    <property type="component" value="Unassembled WGS sequence"/>
</dbReference>
<accession>A0A1M7P6S7</accession>
<dbReference type="EMBL" id="FRCX01000004">
    <property type="protein sequence ID" value="SHN12306.1"/>
    <property type="molecule type" value="Genomic_DNA"/>
</dbReference>
<sequence>MVSGELINFAPTIYVKKKGELLATPFSLQPIRND</sequence>